<proteinExistence type="predicted"/>
<feature type="transmembrane region" description="Helical" evidence="1">
    <location>
        <begin position="6"/>
        <end position="32"/>
    </location>
</feature>
<keyword evidence="1" id="KW-1133">Transmembrane helix</keyword>
<dbReference type="RefSeq" id="WP_039341132.1">
    <property type="nucleotide sequence ID" value="NZ_PGEZ01000001.1"/>
</dbReference>
<keyword evidence="1" id="KW-0472">Membrane</keyword>
<feature type="transmembrane region" description="Helical" evidence="1">
    <location>
        <begin position="73"/>
        <end position="93"/>
    </location>
</feature>
<evidence type="ECO:0000313" key="2">
    <source>
        <dbReference type="EMBL" id="PJJ57999.1"/>
    </source>
</evidence>
<name>A0A0B2BTH9_9ACTN</name>
<evidence type="ECO:0000313" key="3">
    <source>
        <dbReference type="Proteomes" id="UP000230842"/>
    </source>
</evidence>
<feature type="transmembrane region" description="Helical" evidence="1">
    <location>
        <begin position="247"/>
        <end position="265"/>
    </location>
</feature>
<keyword evidence="1" id="KW-0812">Transmembrane</keyword>
<comment type="caution">
    <text evidence="2">The sequence shown here is derived from an EMBL/GenBank/DDBJ whole genome shotgun (WGS) entry which is preliminary data.</text>
</comment>
<accession>A0A0B2BTH9</accession>
<protein>
    <submittedName>
        <fullName evidence="2">Cytochrome c biogenesis protein CcdA</fullName>
    </submittedName>
</protein>
<reference evidence="2 3" key="1">
    <citation type="submission" date="2017-11" db="EMBL/GenBank/DDBJ databases">
        <title>Genomic Encyclopedia of Archaeal and Bacterial Type Strains, Phase II (KMG-II): From Individual Species to Whole Genera.</title>
        <authorList>
            <person name="Goeker M."/>
        </authorList>
    </citation>
    <scope>NUCLEOTIDE SEQUENCE [LARGE SCALE GENOMIC DNA]</scope>
    <source>
        <strain evidence="2 3">DSM 27763</strain>
    </source>
</reference>
<dbReference type="PANTHER" id="PTHR31272">
    <property type="entry name" value="CYTOCHROME C-TYPE BIOGENESIS PROTEIN HI_1454-RELATED"/>
    <property type="match status" value="1"/>
</dbReference>
<dbReference type="PANTHER" id="PTHR31272:SF4">
    <property type="entry name" value="CYTOCHROME C-TYPE BIOGENESIS PROTEIN HI_1454-RELATED"/>
    <property type="match status" value="1"/>
</dbReference>
<gene>
    <name evidence="2" type="ORF">CLV56_2242</name>
</gene>
<dbReference type="OrthoDB" id="5244297at2"/>
<feature type="transmembrane region" description="Helical" evidence="1">
    <location>
        <begin position="105"/>
        <end position="127"/>
    </location>
</feature>
<evidence type="ECO:0000256" key="1">
    <source>
        <dbReference type="SAM" id="Phobius"/>
    </source>
</evidence>
<dbReference type="InterPro" id="IPR051790">
    <property type="entry name" value="Cytochrome_c-biogenesis_DsbD"/>
</dbReference>
<feature type="transmembrane region" description="Helical" evidence="1">
    <location>
        <begin position="44"/>
        <end position="67"/>
    </location>
</feature>
<organism evidence="2 3">
    <name type="scientific">Mumia flava</name>
    <dbReference type="NCBI Taxonomy" id="1348852"/>
    <lineage>
        <taxon>Bacteria</taxon>
        <taxon>Bacillati</taxon>
        <taxon>Actinomycetota</taxon>
        <taxon>Actinomycetes</taxon>
        <taxon>Propionibacteriales</taxon>
        <taxon>Nocardioidaceae</taxon>
        <taxon>Mumia</taxon>
    </lineage>
</organism>
<keyword evidence="3" id="KW-1185">Reference proteome</keyword>
<sequence length="272" mass="27854">MDEIALALAAGSLAAFNPCGFALLPSYLGLLLAGTGGPWRALRLTTAMTAGFVTVFGAFGLALTLVAVPLQQYLPWATVVIGIVLVGLGIWLLTGRELLVRVPRIGAGAGTLSFVALYGYGVSYAVASLSCTVGPFLAVTGIATSHGTFASSVATFVAYAAGMGIVVGVLSVAVVLARDGLVTRLRRVLPYVSRASGALLVLAGAYVAYYGIYELRVYDGGSADDPVVGAATSIQGAISGWIDDAGVWPFAVALALLVAGTLVVVRTRRRRA</sequence>
<dbReference type="EMBL" id="PGEZ01000001">
    <property type="protein sequence ID" value="PJJ57999.1"/>
    <property type="molecule type" value="Genomic_DNA"/>
</dbReference>
<dbReference type="Proteomes" id="UP000230842">
    <property type="component" value="Unassembled WGS sequence"/>
</dbReference>
<dbReference type="AlphaFoldDB" id="A0A0B2BTH9"/>
<feature type="transmembrane region" description="Helical" evidence="1">
    <location>
        <begin position="188"/>
        <end position="212"/>
    </location>
</feature>
<feature type="transmembrane region" description="Helical" evidence="1">
    <location>
        <begin position="156"/>
        <end position="176"/>
    </location>
</feature>